<feature type="chain" id="PRO_5047500089" evidence="3">
    <location>
        <begin position="21"/>
        <end position="355"/>
    </location>
</feature>
<keyword evidence="3" id="KW-0732">Signal</keyword>
<feature type="signal peptide" evidence="3">
    <location>
        <begin position="1"/>
        <end position="20"/>
    </location>
</feature>
<dbReference type="PANTHER" id="PTHR30535">
    <property type="entry name" value="VITAMIN B12-BINDING PROTEIN"/>
    <property type="match status" value="1"/>
</dbReference>
<evidence type="ECO:0000256" key="1">
    <source>
        <dbReference type="ARBA" id="ARBA00008814"/>
    </source>
</evidence>
<feature type="region of interest" description="Disordered" evidence="2">
    <location>
        <begin position="15"/>
        <end position="51"/>
    </location>
</feature>
<reference evidence="6" key="1">
    <citation type="journal article" date="2019" name="Int. J. Syst. Evol. Microbiol.">
        <title>The Global Catalogue of Microorganisms (GCM) 10K type strain sequencing project: providing services to taxonomists for standard genome sequencing and annotation.</title>
        <authorList>
            <consortium name="The Broad Institute Genomics Platform"/>
            <consortium name="The Broad Institute Genome Sequencing Center for Infectious Disease"/>
            <person name="Wu L."/>
            <person name="Ma J."/>
        </authorList>
    </citation>
    <scope>NUCLEOTIDE SEQUENCE [LARGE SCALE GENOMIC DNA]</scope>
    <source>
        <strain evidence="6">CGMCC 4.1641</strain>
    </source>
</reference>
<dbReference type="PANTHER" id="PTHR30535:SF7">
    <property type="entry name" value="IRON(III) DICITRATE-BINDING PROTEIN"/>
    <property type="match status" value="1"/>
</dbReference>
<dbReference type="EMBL" id="JBHSED010000038">
    <property type="protein sequence ID" value="MFC4305393.1"/>
    <property type="molecule type" value="Genomic_DNA"/>
</dbReference>
<name>A0ABV8SES4_9BACL</name>
<protein>
    <submittedName>
        <fullName evidence="5">ABC transporter substrate-binding protein</fullName>
    </submittedName>
</protein>
<feature type="domain" description="Fe/B12 periplasmic-binding" evidence="4">
    <location>
        <begin position="86"/>
        <end position="355"/>
    </location>
</feature>
<accession>A0ABV8SES4</accession>
<gene>
    <name evidence="5" type="ORF">ACFO1S_18330</name>
</gene>
<organism evidence="5 6">
    <name type="scientific">Cohnella boryungensis</name>
    <dbReference type="NCBI Taxonomy" id="768479"/>
    <lineage>
        <taxon>Bacteria</taxon>
        <taxon>Bacillati</taxon>
        <taxon>Bacillota</taxon>
        <taxon>Bacilli</taxon>
        <taxon>Bacillales</taxon>
        <taxon>Paenibacillaceae</taxon>
        <taxon>Cohnella</taxon>
    </lineage>
</organism>
<evidence type="ECO:0000256" key="3">
    <source>
        <dbReference type="SAM" id="SignalP"/>
    </source>
</evidence>
<dbReference type="InterPro" id="IPR050902">
    <property type="entry name" value="ABC_Transporter_SBP"/>
</dbReference>
<evidence type="ECO:0000313" key="5">
    <source>
        <dbReference type="EMBL" id="MFC4305393.1"/>
    </source>
</evidence>
<dbReference type="InterPro" id="IPR002491">
    <property type="entry name" value="ABC_transptr_periplasmic_BD"/>
</dbReference>
<dbReference type="SUPFAM" id="SSF53807">
    <property type="entry name" value="Helical backbone' metal receptor"/>
    <property type="match status" value="1"/>
</dbReference>
<evidence type="ECO:0000256" key="2">
    <source>
        <dbReference type="SAM" id="MobiDB-lite"/>
    </source>
</evidence>
<keyword evidence="6" id="KW-1185">Reference proteome</keyword>
<comment type="caution">
    <text evidence="5">The sequence shown here is derived from an EMBL/GenBank/DDBJ whole genome shotgun (WGS) entry which is preliminary data.</text>
</comment>
<proteinExistence type="inferred from homology"/>
<dbReference type="Pfam" id="PF01497">
    <property type="entry name" value="Peripla_BP_2"/>
    <property type="match status" value="1"/>
</dbReference>
<dbReference type="Gene3D" id="3.40.50.1980">
    <property type="entry name" value="Nitrogenase molybdenum iron protein domain"/>
    <property type="match status" value="2"/>
</dbReference>
<dbReference type="Proteomes" id="UP001595755">
    <property type="component" value="Unassembled WGS sequence"/>
</dbReference>
<dbReference type="PROSITE" id="PS50983">
    <property type="entry name" value="FE_B12_PBP"/>
    <property type="match status" value="1"/>
</dbReference>
<evidence type="ECO:0000259" key="4">
    <source>
        <dbReference type="PROSITE" id="PS50983"/>
    </source>
</evidence>
<sequence length="355" mass="37367">MLALVLIVVAGCSSNSGSNAGSTPAPSASPSGESASPSPSESAPASSASASGTKTVYPLSIENYTMKSEGGTWEKKTQTFNKAPERVVANTQPIAELLIKLGLTDKLVGVAALYGELDPEVAGEFAKVPVLSKDYVSKEPVVGTNPDLVMGRGDLFADADWGVGTVDGLNELGIATFVHSTSVKGATLNSLYQDIEQIGQIFDVQDKAAEHIKKLQERGEALKSRFAGASSQTFAFVSDIGDGGITAYSGYNDTFQGEALGLLNLHNAFGDIEATTVSAEELIAGNPDIMLLSYYAGAPDPEKTLKELYENAALKDVSAVKNKKVFIIDFNAYWGYGDQIFNAIEKLADEITAKS</sequence>
<evidence type="ECO:0000313" key="6">
    <source>
        <dbReference type="Proteomes" id="UP001595755"/>
    </source>
</evidence>
<comment type="similarity">
    <text evidence="1">Belongs to the bacterial solute-binding protein 8 family.</text>
</comment>